<sequence length="249" mass="27527">MAQEHTGDSTEMHWTPLDVTEISDVSNEIRTAQRVVSANMRRITIDDMNEAKHIVTIVGNIVQLIHTMVMSCSMYNADSALEYAAMAIVTDEIQCALWAFHQGLLDHRLRLLDLRRKYTRDRERTGVTLSGVESGFMLAMYIASYETMILSTCDTIKAASQWHHHMSMMADCINNAASHDAAADLENTNLDDPSDVDGSEPITTEIEERGGLNPINEAASLSDSSLCDSPASIEHICEIVSNPKSPIDV</sequence>
<proteinExistence type="predicted"/>
<organism evidence="1">
    <name type="scientific">viral metagenome</name>
    <dbReference type="NCBI Taxonomy" id="1070528"/>
    <lineage>
        <taxon>unclassified sequences</taxon>
        <taxon>metagenomes</taxon>
        <taxon>organismal metagenomes</taxon>
    </lineage>
</organism>
<accession>A0A2V0R9X4</accession>
<name>A0A2V0R9X4_9ZZZZ</name>
<dbReference type="EMBL" id="BDQA01000624">
    <property type="protein sequence ID" value="GBH22096.1"/>
    <property type="molecule type" value="Genomic_RNA"/>
</dbReference>
<protein>
    <submittedName>
        <fullName evidence="1">Uncharacterized protein</fullName>
    </submittedName>
</protein>
<dbReference type="AlphaFoldDB" id="A0A2V0R9X4"/>
<comment type="caution">
    <text evidence="1">The sequence shown here is derived from an EMBL/GenBank/DDBJ whole genome shotgun (WGS) entry which is preliminary data.</text>
</comment>
<evidence type="ECO:0000313" key="1">
    <source>
        <dbReference type="EMBL" id="GBH22096.1"/>
    </source>
</evidence>
<reference evidence="1" key="1">
    <citation type="submission" date="2017-04" db="EMBL/GenBank/DDBJ databases">
        <title>Unveiling RNA virosphere associated with marine microorganisms.</title>
        <authorList>
            <person name="Urayama S."/>
            <person name="Takaki Y."/>
            <person name="Nishi S."/>
            <person name="Yoshida Y."/>
            <person name="Deguchi S."/>
            <person name="Takai K."/>
            <person name="Nunoura T."/>
        </authorList>
    </citation>
    <scope>NUCLEOTIDE SEQUENCE</scope>
</reference>